<keyword evidence="4" id="KW-1133">Transmembrane helix</keyword>
<dbReference type="GO" id="GO:0004553">
    <property type="term" value="F:hydrolase activity, hydrolyzing O-glycosyl compounds"/>
    <property type="evidence" value="ECO:0007669"/>
    <property type="project" value="InterPro"/>
</dbReference>
<dbReference type="GO" id="GO:0000272">
    <property type="term" value="P:polysaccharide catabolic process"/>
    <property type="evidence" value="ECO:0007669"/>
    <property type="project" value="InterPro"/>
</dbReference>
<dbReference type="SUPFAM" id="SSF51445">
    <property type="entry name" value="(Trans)glycosidases"/>
    <property type="match status" value="1"/>
</dbReference>
<evidence type="ECO:0000313" key="7">
    <source>
        <dbReference type="Proteomes" id="UP000297613"/>
    </source>
</evidence>
<reference evidence="6 7" key="1">
    <citation type="journal article" date="2019" name="PLoS Negl. Trop. Dis.">
        <title>Revisiting the worldwide diversity of Leptospira species in the environment.</title>
        <authorList>
            <person name="Vincent A.T."/>
            <person name="Schiettekatte O."/>
            <person name="Bourhy P."/>
            <person name="Veyrier F.J."/>
            <person name="Picardeau M."/>
        </authorList>
    </citation>
    <scope>NUCLEOTIDE SEQUENCE [LARGE SCALE GENOMIC DNA]</scope>
    <source>
        <strain evidence="6 7">201702445</strain>
    </source>
</reference>
<dbReference type="Proteomes" id="UP000297613">
    <property type="component" value="Unassembled WGS sequence"/>
</dbReference>
<accession>A0A6N4R2E2</accession>
<evidence type="ECO:0000256" key="4">
    <source>
        <dbReference type="SAM" id="Phobius"/>
    </source>
</evidence>
<sequence length="650" mass="72820">MRKSILVASPGKNKSIRNRISIGLLVYLFTHIFLIGCNEISSPKETETILSLFLNPIGSIAESSAQFQNRNATSSSLSTTTVNPSVPFSTDGRYIVDANRNRFKLKSVNWYGASDTQYVVAGLDKQPIAHIVSLIQEWGFNSVRLPFSNLMLHRNTAVSNESVAANPQFFGKTPLEVYDATIQALTQAGIVVILNNHTTFSEWCCGYDYNGLWYHTGSSFAYNQTTEMWQADWLMMIRRYKNNPMVVGADLRNEVRTMRKGDTHIPDSPNWGMNDVNDWHKASQEMGVLITQENSNILVIVEGINWWGLIPILGSGERPHLKPIKDLPVHLPLSNKLVYAAHNYAYIGPNHNGDDSTSGGNIKYRDMDENTFKSTVQNEWGYVVTPEMYYSAPVWLSEFGASPSSSGAQDQEWLRRLTDVLIERDMDFAYWPLNGNDEWGLLSSDWSRTLKEDWRFQHLNRLLSTNGRTGFVQENHFSNLWIGSGNDNSSTITNDWDNGANKGTCPDGYRLNGLSTNQKALCTDIGTGNLWNSNRNYNVQAVYETPTRYHGTGDWAGGFTKYECPQNFYVSGFSKRSWGTSGILCSQSGINLSNSCRTIWFDRGDNRASNKGGDWAYGSYKGQCGDQEYVGGIAQRNGGASALLCCRINP</sequence>
<dbReference type="EMBL" id="RQGM01000014">
    <property type="protein sequence ID" value="TGL88009.1"/>
    <property type="molecule type" value="Genomic_DNA"/>
</dbReference>
<dbReference type="InterPro" id="IPR017853">
    <property type="entry name" value="GH"/>
</dbReference>
<evidence type="ECO:0000256" key="1">
    <source>
        <dbReference type="ARBA" id="ARBA00022801"/>
    </source>
</evidence>
<evidence type="ECO:0000256" key="3">
    <source>
        <dbReference type="RuleBase" id="RU361153"/>
    </source>
</evidence>
<keyword evidence="4" id="KW-0812">Transmembrane</keyword>
<feature type="domain" description="Glycoside hydrolase family 5" evidence="5">
    <location>
        <begin position="108"/>
        <end position="436"/>
    </location>
</feature>
<dbReference type="InterPro" id="IPR001547">
    <property type="entry name" value="Glyco_hydro_5"/>
</dbReference>
<gene>
    <name evidence="6" type="ORF">EHQ83_04245</name>
</gene>
<comment type="caution">
    <text evidence="6">The sequence shown here is derived from an EMBL/GenBank/DDBJ whole genome shotgun (WGS) entry which is preliminary data.</text>
</comment>
<keyword evidence="2 3" id="KW-0326">Glycosidase</keyword>
<dbReference type="RefSeq" id="WP_135574475.1">
    <property type="nucleotide sequence ID" value="NZ_RQGK01000009.1"/>
</dbReference>
<dbReference type="Pfam" id="PF00150">
    <property type="entry name" value="Cellulase"/>
    <property type="match status" value="1"/>
</dbReference>
<keyword evidence="4" id="KW-0472">Membrane</keyword>
<organism evidence="6 7">
    <name type="scientific">Leptospira yasudae</name>
    <dbReference type="NCBI Taxonomy" id="2202201"/>
    <lineage>
        <taxon>Bacteria</taxon>
        <taxon>Pseudomonadati</taxon>
        <taxon>Spirochaetota</taxon>
        <taxon>Spirochaetia</taxon>
        <taxon>Leptospirales</taxon>
        <taxon>Leptospiraceae</taxon>
        <taxon>Leptospira</taxon>
    </lineage>
</organism>
<proteinExistence type="inferred from homology"/>
<dbReference type="PANTHER" id="PTHR31263">
    <property type="entry name" value="CELLULASE FAMILY PROTEIN (AFU_ORTHOLOGUE AFUA_5G14560)"/>
    <property type="match status" value="1"/>
</dbReference>
<name>A0A6N4R2E2_9LEPT</name>
<evidence type="ECO:0000256" key="2">
    <source>
        <dbReference type="ARBA" id="ARBA00023295"/>
    </source>
</evidence>
<keyword evidence="1 3" id="KW-0378">Hydrolase</keyword>
<evidence type="ECO:0000313" key="6">
    <source>
        <dbReference type="EMBL" id="TGL88009.1"/>
    </source>
</evidence>
<protein>
    <submittedName>
        <fullName evidence="6">Glycosyl hydrolase family 5</fullName>
    </submittedName>
</protein>
<feature type="transmembrane region" description="Helical" evidence="4">
    <location>
        <begin position="20"/>
        <end position="36"/>
    </location>
</feature>
<evidence type="ECO:0000259" key="5">
    <source>
        <dbReference type="Pfam" id="PF00150"/>
    </source>
</evidence>
<dbReference type="PANTHER" id="PTHR31263:SF0">
    <property type="entry name" value="CELLULASE FAMILY PROTEIN (AFU_ORTHOLOGUE AFUA_5G14560)"/>
    <property type="match status" value="1"/>
</dbReference>
<comment type="similarity">
    <text evidence="3">Belongs to the glycosyl hydrolase 5 (cellulase A) family.</text>
</comment>
<dbReference type="AlphaFoldDB" id="A0A6N4R2E2"/>
<dbReference type="Gene3D" id="3.20.20.80">
    <property type="entry name" value="Glycosidases"/>
    <property type="match status" value="1"/>
</dbReference>